<dbReference type="EMBL" id="JBHSGG010000002">
    <property type="protein sequence ID" value="MFC4726853.1"/>
    <property type="molecule type" value="Genomic_DNA"/>
</dbReference>
<comment type="caution">
    <text evidence="2">The sequence shown here is derived from an EMBL/GenBank/DDBJ whole genome shotgun (WGS) entry which is preliminary data.</text>
</comment>
<proteinExistence type="predicted"/>
<name>A0ABV9NJE3_9GAMM</name>
<dbReference type="PANTHER" id="PTHR43179">
    <property type="entry name" value="RHAMNOSYLTRANSFERASE WBBL"/>
    <property type="match status" value="1"/>
</dbReference>
<dbReference type="Gene3D" id="3.90.550.10">
    <property type="entry name" value="Spore Coat Polysaccharide Biosynthesis Protein SpsA, Chain A"/>
    <property type="match status" value="1"/>
</dbReference>
<accession>A0ABV9NJE3</accession>
<evidence type="ECO:0000259" key="1">
    <source>
        <dbReference type="Pfam" id="PF00535"/>
    </source>
</evidence>
<feature type="domain" description="Glycosyltransferase 2-like" evidence="1">
    <location>
        <begin position="466"/>
        <end position="594"/>
    </location>
</feature>
<organism evidence="2 3">
    <name type="scientific">Coralloluteibacterium thermophilum</name>
    <dbReference type="NCBI Taxonomy" id="2707049"/>
    <lineage>
        <taxon>Bacteria</taxon>
        <taxon>Pseudomonadati</taxon>
        <taxon>Pseudomonadota</taxon>
        <taxon>Gammaproteobacteria</taxon>
        <taxon>Lysobacterales</taxon>
        <taxon>Lysobacteraceae</taxon>
        <taxon>Coralloluteibacterium</taxon>
    </lineage>
</organism>
<gene>
    <name evidence="2" type="ORF">ACFO3Q_01490</name>
</gene>
<evidence type="ECO:0000313" key="2">
    <source>
        <dbReference type="EMBL" id="MFC4726853.1"/>
    </source>
</evidence>
<keyword evidence="3" id="KW-1185">Reference proteome</keyword>
<dbReference type="CDD" id="cd04186">
    <property type="entry name" value="GT_2_like_c"/>
    <property type="match status" value="1"/>
</dbReference>
<reference evidence="3" key="1">
    <citation type="journal article" date="2019" name="Int. J. Syst. Evol. Microbiol.">
        <title>The Global Catalogue of Microorganisms (GCM) 10K type strain sequencing project: providing services to taxonomists for standard genome sequencing and annotation.</title>
        <authorList>
            <consortium name="The Broad Institute Genomics Platform"/>
            <consortium name="The Broad Institute Genome Sequencing Center for Infectious Disease"/>
            <person name="Wu L."/>
            <person name="Ma J."/>
        </authorList>
    </citation>
    <scope>NUCLEOTIDE SEQUENCE [LARGE SCALE GENOMIC DNA]</scope>
    <source>
        <strain evidence="3">CGMCC 1.13574</strain>
    </source>
</reference>
<protein>
    <submittedName>
        <fullName evidence="2">Glycosyltransferase family 2 protein</fullName>
    </submittedName>
</protein>
<dbReference type="Pfam" id="PF00535">
    <property type="entry name" value="Glycos_transf_2"/>
    <property type="match status" value="1"/>
</dbReference>
<evidence type="ECO:0000313" key="3">
    <source>
        <dbReference type="Proteomes" id="UP001595892"/>
    </source>
</evidence>
<dbReference type="SUPFAM" id="SSF53448">
    <property type="entry name" value="Nucleotide-diphospho-sugar transferases"/>
    <property type="match status" value="2"/>
</dbReference>
<sequence>MEIAVTLSDPGPSAMPPPFAPQGTVQLDRCGANEWTCLGEDPQFLYRLEPPLPAGWYRLRATLRATQGRVLDPCVYVDQGQGFAEDLRMPLRYDPKAGLLDAIVRFDREVRGLRFDPSTTVCCFVFDGLCCDRLGEAEAAWLMARALMRNGARDVTRLGEGLRTSRRDGDSAAALELVWSEYRGDTAAQDDAAYLDWIRTQECPAVVRSPASAAAAAAGEPMFSVVLLPEGDSSTRDACLEALLAQSYPYFEILVPKGMARLGGPGGPSVREFDDGDAGFCPGAKAARGRYLTWIAGGERMPAHALAWVAQALEARPGAVLLYTDEDFLAAGDIRRWPYFKPAWDPDLQAQHDYVGPSSFLSREWLARWIHAAPPSRAWRYAAIMAAGAEAGPDGVLHLPVVARHHLDPPGEPAAPLDAFAALDDMGDALTAYLARTAPEVEALAPGVGRPARVRHPLPSGVRCDIVIPTRDRVDLLSVCVDSILTLTEGVDYRITIVDNGSAEPATHAYFARLQDDARVRVLAYDAPFNYSAINNFAVRECDGDIVVLLNNDIEVVDADWLRELASQACRPGIGAVGARLLYPDRTLQHAGVILGVKGVAAHPYTRRGRMHPGQFGRALAVQSMSAVTAACLAVRRRTFDEVGGLDESLAVAFNDVDFCLRLVRAGHRNLWTPYAELIHHESASRGYEDDPVKQARFASEVETMQRRWGLALERDPAYSPNLSLSGRAFTIDPLREADFTPRTAALPLLSLKEES</sequence>
<dbReference type="PANTHER" id="PTHR43179:SF7">
    <property type="entry name" value="RHAMNOSYLTRANSFERASE WBBL"/>
    <property type="match status" value="1"/>
</dbReference>
<dbReference type="Proteomes" id="UP001595892">
    <property type="component" value="Unassembled WGS sequence"/>
</dbReference>
<dbReference type="RefSeq" id="WP_377002811.1">
    <property type="nucleotide sequence ID" value="NZ_JBHSGG010000002.1"/>
</dbReference>
<dbReference type="InterPro" id="IPR029044">
    <property type="entry name" value="Nucleotide-diphossugar_trans"/>
</dbReference>
<dbReference type="InterPro" id="IPR001173">
    <property type="entry name" value="Glyco_trans_2-like"/>
</dbReference>